<comment type="caution">
    <text evidence="1">The sequence shown here is derived from an EMBL/GenBank/DDBJ whole genome shotgun (WGS) entry which is preliminary data.</text>
</comment>
<sequence>MRRSNVGPLVDELGLLEAQIADIETKAQPLRDQIKAMGAGAYEGDLFRAVVSEYERKNLNMKAVKKKLSPQFIRAHTKYTPTTSLTVNGRNAIDVTTEGDD</sequence>
<accession>A0A973W395</accession>
<dbReference type="EMBL" id="JAAOLE020000001">
    <property type="protein sequence ID" value="NVI46434.1"/>
    <property type="molecule type" value="Genomic_DNA"/>
</dbReference>
<dbReference type="AlphaFoldDB" id="A0A973W395"/>
<protein>
    <submittedName>
        <fullName evidence="1">Uncharacterized protein</fullName>
    </submittedName>
</protein>
<name>A0A973W395_9BRAD</name>
<proteinExistence type="predicted"/>
<reference evidence="1" key="1">
    <citation type="submission" date="2020-06" db="EMBL/GenBank/DDBJ databases">
        <title>Whole Genome Sequence of Bradyrhizobium sp. Strain 1S1.</title>
        <authorList>
            <person name="Bromfield E.S.P."/>
            <person name="Cloutier S."/>
        </authorList>
    </citation>
    <scope>NUCLEOTIDE SEQUENCE [LARGE SCALE GENOMIC DNA]</scope>
    <source>
        <strain evidence="1">1S1</strain>
    </source>
</reference>
<dbReference type="RefSeq" id="WP_166205756.1">
    <property type="nucleotide sequence ID" value="NZ_CP088285.1"/>
</dbReference>
<organism evidence="1">
    <name type="scientific">Bradyrhizobium septentrionale</name>
    <dbReference type="NCBI Taxonomy" id="1404411"/>
    <lineage>
        <taxon>Bacteria</taxon>
        <taxon>Pseudomonadati</taxon>
        <taxon>Pseudomonadota</taxon>
        <taxon>Alphaproteobacteria</taxon>
        <taxon>Hyphomicrobiales</taxon>
        <taxon>Nitrobacteraceae</taxon>
        <taxon>Bradyrhizobium</taxon>
    </lineage>
</organism>
<evidence type="ECO:0000313" key="1">
    <source>
        <dbReference type="EMBL" id="NVI46434.1"/>
    </source>
</evidence>
<gene>
    <name evidence="1" type="ORF">HAP48_026445</name>
</gene>